<feature type="compositionally biased region" description="Low complexity" evidence="1">
    <location>
        <begin position="147"/>
        <end position="319"/>
    </location>
</feature>
<dbReference type="PROSITE" id="PS50948">
    <property type="entry name" value="PAN"/>
    <property type="match status" value="1"/>
</dbReference>
<name>A0AAV9WFI2_9PEZI</name>
<feature type="region of interest" description="Disordered" evidence="1">
    <location>
        <begin position="390"/>
        <end position="437"/>
    </location>
</feature>
<dbReference type="EMBL" id="JAVHJL010000003">
    <property type="protein sequence ID" value="KAK6506927.1"/>
    <property type="molecule type" value="Genomic_DNA"/>
</dbReference>
<comment type="caution">
    <text evidence="4">The sequence shown here is derived from an EMBL/GenBank/DDBJ whole genome shotgun (WGS) entry which is preliminary data.</text>
</comment>
<feature type="compositionally biased region" description="Low complexity" evidence="1">
    <location>
        <begin position="397"/>
        <end position="429"/>
    </location>
</feature>
<dbReference type="Proteomes" id="UP001370758">
    <property type="component" value="Unassembled WGS sequence"/>
</dbReference>
<evidence type="ECO:0000313" key="4">
    <source>
        <dbReference type="EMBL" id="KAK6506927.1"/>
    </source>
</evidence>
<keyword evidence="2" id="KW-0732">Signal</keyword>
<feature type="region of interest" description="Disordered" evidence="1">
    <location>
        <begin position="147"/>
        <end position="378"/>
    </location>
</feature>
<feature type="compositionally biased region" description="Polar residues" evidence="1">
    <location>
        <begin position="320"/>
        <end position="337"/>
    </location>
</feature>
<dbReference type="AlphaFoldDB" id="A0AAV9WFI2"/>
<evidence type="ECO:0000259" key="3">
    <source>
        <dbReference type="PROSITE" id="PS50948"/>
    </source>
</evidence>
<sequence length="755" mass="78128">MVSWTFSFAAGTALLSLAAAAKPHRHLHLRRATSPSYTLVYSNVNRVPDFDDCIDYTTIEVAGKPSVVAKECASTADAPNTGAQFFAVYQDVGQKGSNEWWCGWWETAISDMDDVTEEYQEDGDEIYRAYGYNFTLTASASTTSSVKGSTISSVKGTTSASVKGTTSTSSAKGSTTSVSASAKGATSASASAKGTTTSTSTSVKGATSASTSGGTSSTAAAINIKSDSTSASKSKTSKSSSTTDAQSGSSSTTLKTPSTSSSGSASSSTSSSGNASSASTGESASSSSSTHTGKTKTKTSSAVASSSTGMSSSASSSGTDLSATPTTLAKKASSTENASSYTGSTSSTHTGKTKTKTSSAATSSSNGAASSTSSAGTDLTAPTAATLAKKVSSTGNASSPTAKASSTTGKVSSTTPSTTSSKPGKSSSTQTASGLSTQAAPTGVTTVTYAATATGIAGFSFVTGAVNAIPSQNILNYWVQDTNMNSQNPQVSCAKHCSSDASCSSFAVWAQQTWFNCAIYSVATTTSILQTSNMTTLDDGSISLAIIFNKGKDTNLSYKYSFENPKCGMKGYLWYEDAFADSGLDDIDDITTCANYCKSQSGCLTYEWQPSTQRCQTWNKDMFAAGYLTYDPTSLTFWYDAKCDLSKTLSPTFRNTRFTADQKTKYCGIKGNYNSAASVNTYKVYSVATADECGKWCHVYPVFNSYRWSTADGSCICQAPSIGMAVTANSSSTDVHYAMDCYSKMYYLYTDMTVL</sequence>
<accession>A0AAV9WFI2</accession>
<proteinExistence type="predicted"/>
<evidence type="ECO:0000256" key="1">
    <source>
        <dbReference type="SAM" id="MobiDB-lite"/>
    </source>
</evidence>
<feature type="signal peptide" evidence="2">
    <location>
        <begin position="1"/>
        <end position="20"/>
    </location>
</feature>
<gene>
    <name evidence="4" type="ORF">TWF481_005386</name>
</gene>
<reference evidence="4 5" key="1">
    <citation type="submission" date="2023-08" db="EMBL/GenBank/DDBJ databases">
        <authorList>
            <person name="Palmer J.M."/>
        </authorList>
    </citation>
    <scope>NUCLEOTIDE SEQUENCE [LARGE SCALE GENOMIC DNA]</scope>
    <source>
        <strain evidence="4 5">TWF481</strain>
    </source>
</reference>
<feature type="domain" description="Apple" evidence="3">
    <location>
        <begin position="567"/>
        <end position="643"/>
    </location>
</feature>
<protein>
    <recommendedName>
        <fullName evidence="3">Apple domain-containing protein</fullName>
    </recommendedName>
</protein>
<organism evidence="4 5">
    <name type="scientific">Arthrobotrys musiformis</name>
    <dbReference type="NCBI Taxonomy" id="47236"/>
    <lineage>
        <taxon>Eukaryota</taxon>
        <taxon>Fungi</taxon>
        <taxon>Dikarya</taxon>
        <taxon>Ascomycota</taxon>
        <taxon>Pezizomycotina</taxon>
        <taxon>Orbiliomycetes</taxon>
        <taxon>Orbiliales</taxon>
        <taxon>Orbiliaceae</taxon>
        <taxon>Arthrobotrys</taxon>
    </lineage>
</organism>
<feature type="chain" id="PRO_5043877804" description="Apple domain-containing protein" evidence="2">
    <location>
        <begin position="21"/>
        <end position="755"/>
    </location>
</feature>
<evidence type="ECO:0000256" key="2">
    <source>
        <dbReference type="SAM" id="SignalP"/>
    </source>
</evidence>
<keyword evidence="5" id="KW-1185">Reference proteome</keyword>
<feature type="compositionally biased region" description="Low complexity" evidence="1">
    <location>
        <begin position="338"/>
        <end position="378"/>
    </location>
</feature>
<dbReference type="InterPro" id="IPR003609">
    <property type="entry name" value="Pan_app"/>
</dbReference>
<evidence type="ECO:0000313" key="5">
    <source>
        <dbReference type="Proteomes" id="UP001370758"/>
    </source>
</evidence>